<evidence type="ECO:0000313" key="4">
    <source>
        <dbReference type="Proteomes" id="UP000321393"/>
    </source>
</evidence>
<evidence type="ECO:0000256" key="1">
    <source>
        <dbReference type="SAM" id="MobiDB-lite"/>
    </source>
</evidence>
<dbReference type="AlphaFoldDB" id="A0A5D3CM76"/>
<sequence length="137" mass="15716">MLGPNDGVPAEDGLEMELMAMYSLRMNMSSNDMMASRFGQSNYARSSSNGQKRKRDMQPFETYDLNRDAMDAANDQIRIIAKWPDRAIHREDAMVREVITHIEFIPGLSMEDISKCVMIVTEKVLLMRSFIKMPDSM</sequence>
<name>A0A5D3CM76_CUCMM</name>
<feature type="region of interest" description="Disordered" evidence="1">
    <location>
        <begin position="39"/>
        <end position="60"/>
    </location>
</feature>
<evidence type="ECO:0000313" key="5">
    <source>
        <dbReference type="Proteomes" id="UP000321947"/>
    </source>
</evidence>
<dbReference type="EMBL" id="SSTD01010190">
    <property type="protein sequence ID" value="TYK12234.1"/>
    <property type="molecule type" value="Genomic_DNA"/>
</dbReference>
<evidence type="ECO:0000313" key="3">
    <source>
        <dbReference type="EMBL" id="TYK12234.1"/>
    </source>
</evidence>
<accession>A0A5D3CM76</accession>
<dbReference type="EMBL" id="SSTE01011134">
    <property type="protein sequence ID" value="KAA0051928.1"/>
    <property type="molecule type" value="Genomic_DNA"/>
</dbReference>
<reference evidence="4 5" key="1">
    <citation type="submission" date="2019-08" db="EMBL/GenBank/DDBJ databases">
        <title>Draft genome sequences of two oriental melons (Cucumis melo L. var makuwa).</title>
        <authorList>
            <person name="Kwon S.-Y."/>
        </authorList>
    </citation>
    <scope>NUCLEOTIDE SEQUENCE [LARGE SCALE GENOMIC DNA]</scope>
    <source>
        <strain evidence="5">cv. Chang Bougi</strain>
        <strain evidence="4">cv. SW 3</strain>
        <tissue evidence="3">Leaf</tissue>
    </source>
</reference>
<dbReference type="Proteomes" id="UP000321393">
    <property type="component" value="Unassembled WGS sequence"/>
</dbReference>
<gene>
    <name evidence="3" type="ORF">E5676_scaffold769G00400</name>
    <name evidence="2" type="ORF">E6C27_scaffold60G003830</name>
</gene>
<evidence type="ECO:0000313" key="2">
    <source>
        <dbReference type="EMBL" id="KAA0051928.1"/>
    </source>
</evidence>
<feature type="compositionally biased region" description="Polar residues" evidence="1">
    <location>
        <begin position="39"/>
        <end position="50"/>
    </location>
</feature>
<organism evidence="3 5">
    <name type="scientific">Cucumis melo var. makuwa</name>
    <name type="common">Oriental melon</name>
    <dbReference type="NCBI Taxonomy" id="1194695"/>
    <lineage>
        <taxon>Eukaryota</taxon>
        <taxon>Viridiplantae</taxon>
        <taxon>Streptophyta</taxon>
        <taxon>Embryophyta</taxon>
        <taxon>Tracheophyta</taxon>
        <taxon>Spermatophyta</taxon>
        <taxon>Magnoliopsida</taxon>
        <taxon>eudicotyledons</taxon>
        <taxon>Gunneridae</taxon>
        <taxon>Pentapetalae</taxon>
        <taxon>rosids</taxon>
        <taxon>fabids</taxon>
        <taxon>Cucurbitales</taxon>
        <taxon>Cucurbitaceae</taxon>
        <taxon>Benincaseae</taxon>
        <taxon>Cucumis</taxon>
    </lineage>
</organism>
<comment type="caution">
    <text evidence="3">The sequence shown here is derived from an EMBL/GenBank/DDBJ whole genome shotgun (WGS) entry which is preliminary data.</text>
</comment>
<dbReference type="Proteomes" id="UP000321947">
    <property type="component" value="Unassembled WGS sequence"/>
</dbReference>
<proteinExistence type="predicted"/>
<protein>
    <submittedName>
        <fullName evidence="3">Retrotransposon protein</fullName>
    </submittedName>
</protein>